<protein>
    <submittedName>
        <fullName evidence="6">EB domain-containing protein</fullName>
    </submittedName>
</protein>
<gene>
    <name evidence="3" type="ORF">DME_LOCUS1650</name>
</gene>
<feature type="domain" description="TIL-like" evidence="2">
    <location>
        <begin position="613"/>
        <end position="644"/>
    </location>
</feature>
<feature type="domain" description="TIL-like" evidence="2">
    <location>
        <begin position="298"/>
        <end position="336"/>
    </location>
</feature>
<dbReference type="EMBL" id="UYYG01000027">
    <property type="protein sequence ID" value="VDN51677.1"/>
    <property type="molecule type" value="Genomic_DNA"/>
</dbReference>
<feature type="signal peptide" evidence="1">
    <location>
        <begin position="1"/>
        <end position="21"/>
    </location>
</feature>
<name>A0A158Q5E6_DRAME</name>
<dbReference type="Proteomes" id="UP000274756">
    <property type="component" value="Unassembled WGS sequence"/>
</dbReference>
<keyword evidence="5" id="KW-1185">Reference proteome</keyword>
<organism evidence="4 6">
    <name type="scientific">Dracunculus medinensis</name>
    <name type="common">Guinea worm</name>
    <dbReference type="NCBI Taxonomy" id="318479"/>
    <lineage>
        <taxon>Eukaryota</taxon>
        <taxon>Metazoa</taxon>
        <taxon>Ecdysozoa</taxon>
        <taxon>Nematoda</taxon>
        <taxon>Chromadorea</taxon>
        <taxon>Rhabditida</taxon>
        <taxon>Spirurina</taxon>
        <taxon>Dracunculoidea</taxon>
        <taxon>Dracunculidae</taxon>
        <taxon>Dracunculus</taxon>
    </lineage>
</organism>
<feature type="domain" description="TIL-like" evidence="2">
    <location>
        <begin position="451"/>
        <end position="490"/>
    </location>
</feature>
<dbReference type="WBParaSite" id="DME_0000717901-mRNA-1">
    <property type="protein sequence ID" value="DME_0000717901-mRNA-1"/>
    <property type="gene ID" value="DME_0000717901"/>
</dbReference>
<sequence length="778" mass="89217">MWTYTTLIVIIQTIGLHHTYARLGQIFEDFACRSTNVICGTNMIFVPIIRFNNSKNLFNSQKCIQRCSCITDEYEEKNGNCVEKIHDSDEQNTNCIRGNCTLMKEITDFDCLLEGLFCGTNKCENNACKIGETILDIGCNLTGNICAMHALFIPISQEEPYSSMVPRNCIQRCTCESIKYVDKLTHCEEKIEVAKQTEIHNFAEFCPKVYYNLGEEIADIGCRLAGQKCGTNMKFVPMETLKAAKNQSHTIGCILRCSCEENFEYIKQNEQCIRKWYCDGGFCQLKRKIYDYGCKLTGLECGINMKFVFIREVSDEICIQKCKCASEEFVEKNGKCEDKKKKPNISRHTSMQKFLKVGQILEDFGCLSINSECGSNMVFRPIVRFYNISFSLRQEKCFQRCNCKNNYDEINGLCIERINIDEENEGNRRCFENEICKLGDRVNDEECQLTGVKCGANMVFIPTSIAMTNRCVQYCVCDNESMVADDKCIKRNALNLRHEDENQNITQEGMQKNHENIVLNCMRGKCKLMEEISDFGCTLKGRLCGRNMVFKTISNEINPKFKSKKCVVKCVCAVGFYEKNDRCIRLNNSSNMTEEKVRTFSERLFDADCILSGIECGINMIFITVQKFYPSSSCIQECHCKSGFEFDSKLSLCKKSANDHCPQPYEFGQEIVDYGCHLTGEKCGKNMVFTIAQKFTPLNNSVKCIQRCSCEDGYMEEFGECIKVWYCEGGYCKLGRKFFDYGCVFTSFTCGTNMKFITERKEEKTDICIQRCNFIISQ</sequence>
<feature type="domain" description="TIL-like" evidence="2">
    <location>
        <begin position="679"/>
        <end position="723"/>
    </location>
</feature>
<feature type="domain" description="TIL-like" evidence="2">
    <location>
        <begin position="39"/>
        <end position="83"/>
    </location>
</feature>
<dbReference type="OrthoDB" id="409374at2759"/>
<feature type="domain" description="TIL-like" evidence="2">
    <location>
        <begin position="226"/>
        <end position="274"/>
    </location>
</feature>
<reference evidence="6" key="1">
    <citation type="submission" date="2016-04" db="UniProtKB">
        <authorList>
            <consortium name="WormBaseParasite"/>
        </authorList>
    </citation>
    <scope>IDENTIFICATION</scope>
</reference>
<evidence type="ECO:0000259" key="2">
    <source>
        <dbReference type="Pfam" id="PF22897"/>
    </source>
</evidence>
<evidence type="ECO:0000313" key="3">
    <source>
        <dbReference type="EMBL" id="VDN51677.1"/>
    </source>
</evidence>
<dbReference type="InterPro" id="IPR054450">
    <property type="entry name" value="TIL-like_dom"/>
</dbReference>
<proteinExistence type="predicted"/>
<evidence type="ECO:0000313" key="4">
    <source>
        <dbReference type="Proteomes" id="UP000038040"/>
    </source>
</evidence>
<dbReference type="AlphaFoldDB" id="A0A158Q5E6"/>
<accession>A0A158Q5E6</accession>
<feature type="domain" description="TIL-like" evidence="2">
    <location>
        <begin position="369"/>
        <end position="416"/>
    </location>
</feature>
<dbReference type="Pfam" id="PF22897">
    <property type="entry name" value="TIL_2"/>
    <property type="match status" value="8"/>
</dbReference>
<evidence type="ECO:0000313" key="5">
    <source>
        <dbReference type="Proteomes" id="UP000274756"/>
    </source>
</evidence>
<evidence type="ECO:0000313" key="6">
    <source>
        <dbReference type="WBParaSite" id="DME_0000717901-mRNA-1"/>
    </source>
</evidence>
<dbReference type="Proteomes" id="UP000038040">
    <property type="component" value="Unplaced"/>
</dbReference>
<keyword evidence="1" id="KW-0732">Signal</keyword>
<feature type="chain" id="PRO_5041044568" evidence="1">
    <location>
        <begin position="22"/>
        <end position="778"/>
    </location>
</feature>
<feature type="domain" description="TIL-like" evidence="2">
    <location>
        <begin position="541"/>
        <end position="585"/>
    </location>
</feature>
<evidence type="ECO:0000256" key="1">
    <source>
        <dbReference type="SAM" id="SignalP"/>
    </source>
</evidence>
<reference evidence="3 5" key="2">
    <citation type="submission" date="2018-11" db="EMBL/GenBank/DDBJ databases">
        <authorList>
            <consortium name="Pathogen Informatics"/>
        </authorList>
    </citation>
    <scope>NUCLEOTIDE SEQUENCE [LARGE SCALE GENOMIC DNA]</scope>
</reference>